<feature type="domain" description="RPAP1 N-terminal" evidence="7">
    <location>
        <begin position="179"/>
        <end position="221"/>
    </location>
</feature>
<dbReference type="Pfam" id="PF25766">
    <property type="entry name" value="TPR_RPAP1"/>
    <property type="match status" value="1"/>
</dbReference>
<dbReference type="InterPro" id="IPR039913">
    <property type="entry name" value="RPAP1/Rba50"/>
</dbReference>
<dbReference type="InParanoid" id="A0A6L2Q1P9"/>
<gene>
    <name evidence="9" type="ORF">Cfor_09440</name>
</gene>
<comment type="similarity">
    <text evidence="2">Belongs to the RPAP1 family.</text>
</comment>
<keyword evidence="3" id="KW-0804">Transcription</keyword>
<evidence type="ECO:0008006" key="11">
    <source>
        <dbReference type="Google" id="ProtNLM"/>
    </source>
</evidence>
<keyword evidence="4" id="KW-0539">Nucleus</keyword>
<comment type="caution">
    <text evidence="9">The sequence shown here is derived from an EMBL/GenBank/DDBJ whole genome shotgun (WGS) entry which is preliminary data.</text>
</comment>
<comment type="subcellular location">
    <subcellularLocation>
        <location evidence="1">Nucleus</location>
    </subcellularLocation>
</comment>
<evidence type="ECO:0000256" key="4">
    <source>
        <dbReference type="ARBA" id="ARBA00023242"/>
    </source>
</evidence>
<dbReference type="Proteomes" id="UP000502823">
    <property type="component" value="Unassembled WGS sequence"/>
</dbReference>
<feature type="domain" description="RPAP1 C-terminal" evidence="6">
    <location>
        <begin position="367"/>
        <end position="432"/>
    </location>
</feature>
<name>A0A6L2Q1P9_COPFO</name>
<keyword evidence="10" id="KW-1185">Reference proteome</keyword>
<evidence type="ECO:0000256" key="3">
    <source>
        <dbReference type="ARBA" id="ARBA00023163"/>
    </source>
</evidence>
<reference evidence="10" key="1">
    <citation type="submission" date="2020-01" db="EMBL/GenBank/DDBJ databases">
        <title>Draft genome sequence of the Termite Coptotermes fromosanus.</title>
        <authorList>
            <person name="Itakura S."/>
            <person name="Yosikawa Y."/>
            <person name="Umezawa K."/>
        </authorList>
    </citation>
    <scope>NUCLEOTIDE SEQUENCE [LARGE SCALE GENOMIC DNA]</scope>
</reference>
<dbReference type="Pfam" id="PF08620">
    <property type="entry name" value="RPAP1_C"/>
    <property type="match status" value="1"/>
</dbReference>
<sequence length="1329" mass="148246">MFARPKRGESEEDILKLQEEFLRNKQPTPSATVLRKRKSGNENDGDSGKSQAALHKKHHSNFASSRAETRSTKNKTARNAVQPDVLGEIKEKNMTHVSASPPKALTRQAFPEPFVRDEKIVAKGKSIFAQHVEKMKGTSAGREIVMDANEKTQQAGFEDLNHQFGKKSFVLTGPDALAIHQENIAKLSKMSAEEILQEQQKLASQLDPKLLQFMRSRRQGKQPSMMVDEAAIQPLDISGLMSETSSCMKMGAVVPTGVSLTREVGMSSSQCNIDTMTTSQPGDKVQIPSVFVVTSENNKHGQSSCVENDGSSCQSDVEMSCVADDLAIQYSEANKWLHMDVVEHEKLQWIGDIPPAPPAPLDTPYSARFDFQGLLLPYTDDKINVTQALHHHGEEPERPGYTLQELLKLSRCSVLQQRILALTTLANILDKTKAGYYDECMETPLLNQLMDADLYLLFRFSLDDNTETMVVATVLALRNLLWNHPDELCLDRLLGLWNGQYQPSLMVKSEVTKPTEKAKQEGEEAELKDHQILRLDIVKGALRTDLILRLRYILEVLQPGPKAVIMVLEILTRIARHSYDSALAVTCCPRLLSIIITNFVSRDWTGIVGTCKASEMASVYGVPLVEALKLLRVIASRSRSMASDLVHKFGVMESVVSYISIDPRECGLPHQQAVQLGLESFYLWQTLLAYNFSSTHFIDLYPVLMRLLQFHLSATSASDSHSTFGHEHGAAVISLLKEAMLVAHAQVKRSAGHGIVKSSQQLIVTIPYDQLSGFTELLLLCLKKWINQLAGADDVVFSALKVVAATLNCLAVRYAVFHGQPGVDSVSLLEEIEDLMKSAVLPFMCSSNFKLICSRVKSSSCLLGKKRSGMDRDPPSLPSLGALMWGGRDVMPSINPTSPLALLQGLAHFLASVCSVHRGIHLQSIQHFLDNPHILEYVAQLGSQKLEAGGNWFTRVETTMLADMLKLLRIVLPATNFQHVGLFHALALQLVAVIRMDEKFLAKDIFSHVVFNPDFFSDCSDVSYRLETLKLAEMSSEQEQASIRTLLVNATNRIPNLWHCYQLALHLDAVNEWCALDIPSQTASENGLWPAFPNDWAYLPILMLYDQALSGKADRSNNTSYVVSSLQWLLIVECLRPQVMETISVTARFCRLSSVFLAGSDLFLEPEVHHYLDALLHILLRSSSLLDFNEKIPGLASFYDLYTQLVEQFAAVSYGDELFGHFVLVPLQQCHSPSYRKLVWSEHAAILRVLRTQPEQLAVPFQTYLEPCETDPSLLMCYLHGLATGQVREVWCPVLYRVAVHHVATFIMKHPDTSLAQQLSSRIQQLGNK</sequence>
<evidence type="ECO:0000256" key="5">
    <source>
        <dbReference type="SAM" id="MobiDB-lite"/>
    </source>
</evidence>
<feature type="region of interest" description="Disordered" evidence="5">
    <location>
        <begin position="20"/>
        <end position="81"/>
    </location>
</feature>
<dbReference type="PANTHER" id="PTHR21483">
    <property type="entry name" value="RNA POLYMERASE II-ASSOCIATED PROTEIN 1"/>
    <property type="match status" value="1"/>
</dbReference>
<dbReference type="GO" id="GO:0006366">
    <property type="term" value="P:transcription by RNA polymerase II"/>
    <property type="evidence" value="ECO:0007669"/>
    <property type="project" value="InterPro"/>
</dbReference>
<evidence type="ECO:0000259" key="6">
    <source>
        <dbReference type="Pfam" id="PF08620"/>
    </source>
</evidence>
<evidence type="ECO:0000313" key="10">
    <source>
        <dbReference type="Proteomes" id="UP000502823"/>
    </source>
</evidence>
<accession>A0A6L2Q1P9</accession>
<dbReference type="OrthoDB" id="348201at2759"/>
<evidence type="ECO:0000256" key="1">
    <source>
        <dbReference type="ARBA" id="ARBA00004123"/>
    </source>
</evidence>
<dbReference type="InterPro" id="IPR013929">
    <property type="entry name" value="RPAP1_C"/>
</dbReference>
<dbReference type="EMBL" id="BLKM01000655">
    <property type="protein sequence ID" value="GFG36728.1"/>
    <property type="molecule type" value="Genomic_DNA"/>
</dbReference>
<evidence type="ECO:0000259" key="7">
    <source>
        <dbReference type="Pfam" id="PF08621"/>
    </source>
</evidence>
<dbReference type="Pfam" id="PF08621">
    <property type="entry name" value="RPAP1_N"/>
    <property type="match status" value="1"/>
</dbReference>
<dbReference type="PANTHER" id="PTHR21483:SF18">
    <property type="entry name" value="RNA POLYMERASE II-ASSOCIATED PROTEIN 1"/>
    <property type="match status" value="1"/>
</dbReference>
<dbReference type="InterPro" id="IPR013930">
    <property type="entry name" value="RPAP1_N"/>
</dbReference>
<evidence type="ECO:0000259" key="8">
    <source>
        <dbReference type="Pfam" id="PF25766"/>
    </source>
</evidence>
<protein>
    <recommendedName>
        <fullName evidence="11">RNA polymerase II-associated protein 1 C-terminal domain-containing protein</fullName>
    </recommendedName>
</protein>
<feature type="non-terminal residue" evidence="9">
    <location>
        <position position="1329"/>
    </location>
</feature>
<feature type="domain" description="RPAP1/MINIYO-like TPR repeats" evidence="8">
    <location>
        <begin position="1098"/>
        <end position="1312"/>
    </location>
</feature>
<dbReference type="InterPro" id="IPR057989">
    <property type="entry name" value="TPR_RPAP1/MINIYO-like"/>
</dbReference>
<proteinExistence type="inferred from homology"/>
<organism evidence="9 10">
    <name type="scientific">Coptotermes formosanus</name>
    <name type="common">Formosan subterranean termite</name>
    <dbReference type="NCBI Taxonomy" id="36987"/>
    <lineage>
        <taxon>Eukaryota</taxon>
        <taxon>Metazoa</taxon>
        <taxon>Ecdysozoa</taxon>
        <taxon>Arthropoda</taxon>
        <taxon>Hexapoda</taxon>
        <taxon>Insecta</taxon>
        <taxon>Pterygota</taxon>
        <taxon>Neoptera</taxon>
        <taxon>Polyneoptera</taxon>
        <taxon>Dictyoptera</taxon>
        <taxon>Blattodea</taxon>
        <taxon>Blattoidea</taxon>
        <taxon>Termitoidae</taxon>
        <taxon>Rhinotermitidae</taxon>
        <taxon>Coptotermes</taxon>
    </lineage>
</organism>
<evidence type="ECO:0000313" key="9">
    <source>
        <dbReference type="EMBL" id="GFG36728.1"/>
    </source>
</evidence>
<evidence type="ECO:0000256" key="2">
    <source>
        <dbReference type="ARBA" id="ARBA00009953"/>
    </source>
</evidence>
<dbReference type="FunCoup" id="A0A6L2Q1P9">
    <property type="interactions" value="1341"/>
</dbReference>